<evidence type="ECO:0008006" key="3">
    <source>
        <dbReference type="Google" id="ProtNLM"/>
    </source>
</evidence>
<proteinExistence type="predicted"/>
<gene>
    <name evidence="1" type="ORF">GTP56_18370</name>
</gene>
<dbReference type="Pfam" id="PF20102">
    <property type="entry name" value="DUF6492"/>
    <property type="match status" value="1"/>
</dbReference>
<organism evidence="1 2">
    <name type="scientific">Duganella margarita</name>
    <dbReference type="NCBI Taxonomy" id="2692170"/>
    <lineage>
        <taxon>Bacteria</taxon>
        <taxon>Pseudomonadati</taxon>
        <taxon>Pseudomonadota</taxon>
        <taxon>Betaproteobacteria</taxon>
        <taxon>Burkholderiales</taxon>
        <taxon>Oxalobacteraceae</taxon>
        <taxon>Telluria group</taxon>
        <taxon>Duganella</taxon>
    </lineage>
</organism>
<dbReference type="EMBL" id="WWCR01000020">
    <property type="protein sequence ID" value="MYM74152.1"/>
    <property type="molecule type" value="Genomic_DNA"/>
</dbReference>
<accession>A0A7X4KID3</accession>
<evidence type="ECO:0000313" key="1">
    <source>
        <dbReference type="EMBL" id="MYM74152.1"/>
    </source>
</evidence>
<dbReference type="AlphaFoldDB" id="A0A7X4KID3"/>
<name>A0A7X4KID3_9BURK</name>
<evidence type="ECO:0000313" key="2">
    <source>
        <dbReference type="Proteomes" id="UP000469734"/>
    </source>
</evidence>
<protein>
    <recommendedName>
        <fullName evidence="3">Glycosyl transferase</fullName>
    </recommendedName>
</protein>
<dbReference type="Proteomes" id="UP000469734">
    <property type="component" value="Unassembled WGS sequence"/>
</dbReference>
<comment type="caution">
    <text evidence="1">The sequence shown here is derived from an EMBL/GenBank/DDBJ whole genome shotgun (WGS) entry which is preliminary data.</text>
</comment>
<sequence length="299" mass="34511">MSAPALTVITPSYRNDFELVVDLCKSLDEFLRMPFKHLLIVPRSDLPLFSSLQSPQRIILAEEDLLRQYGFRKIPFPKRIKIPGIIDLRIREQWYCRGVGRINGWVIQQLLKLSAPTLTDAEHILFVDSDNVLFRPLDSEQFYRDGKVKLSRREMTPEMSAHLEWHANALELLGIKNFSGHKYNYIGNFIVWNRQAVLNLQQRVAELSGLPWQIVVARTKRVSEYILYGLYCEFVAPDHGDHVFGLPDLTCSFWTNNDQFNVAEMAKSLQPSHVALHIQSTIPMPLEERRRLISALAAI</sequence>
<reference evidence="1 2" key="1">
    <citation type="submission" date="2019-12" db="EMBL/GenBank/DDBJ databases">
        <title>Novel species isolated from a subtropical stream in China.</title>
        <authorList>
            <person name="Lu H."/>
        </authorList>
    </citation>
    <scope>NUCLEOTIDE SEQUENCE [LARGE SCALE GENOMIC DNA]</scope>
    <source>
        <strain evidence="1 2">FT134W</strain>
    </source>
</reference>
<dbReference type="RefSeq" id="WP_161051173.1">
    <property type="nucleotide sequence ID" value="NZ_WWCR01000020.1"/>
</dbReference>
<dbReference type="InterPro" id="IPR045499">
    <property type="entry name" value="DUF6492"/>
</dbReference>